<gene>
    <name evidence="2" type="ORF">EGT74_12115</name>
</gene>
<dbReference type="RefSeq" id="WP_123846724.1">
    <property type="nucleotide sequence ID" value="NZ_RPDH01000001.1"/>
</dbReference>
<accession>A0A3N4PZN4</accession>
<evidence type="ECO:0000313" key="3">
    <source>
        <dbReference type="Proteomes" id="UP000278351"/>
    </source>
</evidence>
<dbReference type="OrthoDB" id="195113at2"/>
<feature type="domain" description="Bacterial bifunctional deaminase-reductase C-terminal" evidence="1">
    <location>
        <begin position="4"/>
        <end position="182"/>
    </location>
</feature>
<proteinExistence type="predicted"/>
<protein>
    <submittedName>
        <fullName evidence="2">Dihydrofolate reductase</fullName>
    </submittedName>
</protein>
<comment type="caution">
    <text evidence="2">The sequence shown here is derived from an EMBL/GenBank/DDBJ whole genome shotgun (WGS) entry which is preliminary data.</text>
</comment>
<dbReference type="AlphaFoldDB" id="A0A3N4PZN4"/>
<dbReference type="Gene3D" id="3.40.430.10">
    <property type="entry name" value="Dihydrofolate Reductase, subunit A"/>
    <property type="match status" value="1"/>
</dbReference>
<keyword evidence="3" id="KW-1185">Reference proteome</keyword>
<reference evidence="2 3" key="1">
    <citation type="submission" date="2018-11" db="EMBL/GenBank/DDBJ databases">
        <title>Chitinophaga lutea sp.nov., isolate from arsenic contaminated soil.</title>
        <authorList>
            <person name="Zong Y."/>
        </authorList>
    </citation>
    <scope>NUCLEOTIDE SEQUENCE [LARGE SCALE GENOMIC DNA]</scope>
    <source>
        <strain evidence="2 3">ZY74</strain>
    </source>
</reference>
<dbReference type="GO" id="GO:0009231">
    <property type="term" value="P:riboflavin biosynthetic process"/>
    <property type="evidence" value="ECO:0007669"/>
    <property type="project" value="InterPro"/>
</dbReference>
<evidence type="ECO:0000259" key="1">
    <source>
        <dbReference type="Pfam" id="PF01872"/>
    </source>
</evidence>
<name>A0A3N4PZN4_9BACT</name>
<dbReference type="GO" id="GO:0008703">
    <property type="term" value="F:5-amino-6-(5-phosphoribosylamino)uracil reductase activity"/>
    <property type="evidence" value="ECO:0007669"/>
    <property type="project" value="InterPro"/>
</dbReference>
<dbReference type="InterPro" id="IPR050765">
    <property type="entry name" value="Riboflavin_Biosynth_HTPR"/>
</dbReference>
<dbReference type="PANTHER" id="PTHR38011">
    <property type="entry name" value="DIHYDROFOLATE REDUCTASE FAMILY PROTEIN (AFU_ORTHOLOGUE AFUA_8G06820)"/>
    <property type="match status" value="1"/>
</dbReference>
<dbReference type="Proteomes" id="UP000278351">
    <property type="component" value="Unassembled WGS sequence"/>
</dbReference>
<dbReference type="Pfam" id="PF01872">
    <property type="entry name" value="RibD_C"/>
    <property type="match status" value="1"/>
</dbReference>
<dbReference type="EMBL" id="RPDH01000001">
    <property type="protein sequence ID" value="RPE14212.1"/>
    <property type="molecule type" value="Genomic_DNA"/>
</dbReference>
<dbReference type="SUPFAM" id="SSF53597">
    <property type="entry name" value="Dihydrofolate reductase-like"/>
    <property type="match status" value="1"/>
</dbReference>
<evidence type="ECO:0000313" key="2">
    <source>
        <dbReference type="EMBL" id="RPE14212.1"/>
    </source>
</evidence>
<dbReference type="InterPro" id="IPR024072">
    <property type="entry name" value="DHFR-like_dom_sf"/>
</dbReference>
<dbReference type="PANTHER" id="PTHR38011:SF11">
    <property type="entry name" value="2,5-DIAMINO-6-RIBOSYLAMINO-4(3H)-PYRIMIDINONE 5'-PHOSPHATE REDUCTASE"/>
    <property type="match status" value="1"/>
</dbReference>
<dbReference type="InterPro" id="IPR002734">
    <property type="entry name" value="RibDG_C"/>
</dbReference>
<sequence>MGKLSLQVQMSVDGCIAGKNGEMDWMIWNWDDALKNYVGGIAPAAGTILLGRKMTDGFISTWSAIRNNPGDPEQAFAQRMMDTPKVVFSRTMTESPWENTVIAAGDVAAAVSDIKSRDEKEVMAYGGANFAVSLINSGLIDEYHLFVNPVLLGEGLSIFSALNTRTKLRLKQSIRFDCGIVLLNYVPEQAWRGQQGKGIPEESGIPLFGSD</sequence>
<organism evidence="2 3">
    <name type="scientific">Chitinophaga lutea</name>
    <dbReference type="NCBI Taxonomy" id="2488634"/>
    <lineage>
        <taxon>Bacteria</taxon>
        <taxon>Pseudomonadati</taxon>
        <taxon>Bacteroidota</taxon>
        <taxon>Chitinophagia</taxon>
        <taxon>Chitinophagales</taxon>
        <taxon>Chitinophagaceae</taxon>
        <taxon>Chitinophaga</taxon>
    </lineage>
</organism>